<keyword evidence="2" id="KW-1185">Reference proteome</keyword>
<dbReference type="EMBL" id="BBWV01000003">
    <property type="protein sequence ID" value="GAO44742.1"/>
    <property type="molecule type" value="Genomic_DNA"/>
</dbReference>
<organism evidence="1 2">
    <name type="scientific">Flavihumibacter petaseus NBRC 106054</name>
    <dbReference type="NCBI Taxonomy" id="1220578"/>
    <lineage>
        <taxon>Bacteria</taxon>
        <taxon>Pseudomonadati</taxon>
        <taxon>Bacteroidota</taxon>
        <taxon>Chitinophagia</taxon>
        <taxon>Chitinophagales</taxon>
        <taxon>Chitinophagaceae</taxon>
        <taxon>Flavihumibacter</taxon>
    </lineage>
</organism>
<comment type="caution">
    <text evidence="1">The sequence shown here is derived from an EMBL/GenBank/DDBJ whole genome shotgun (WGS) entry which is preliminary data.</text>
</comment>
<reference evidence="1 2" key="1">
    <citation type="submission" date="2015-04" db="EMBL/GenBank/DDBJ databases">
        <title>Whole genome shotgun sequence of Flavihumibacter petaseus NBRC 106054.</title>
        <authorList>
            <person name="Miyazawa S."/>
            <person name="Hosoyama A."/>
            <person name="Hashimoto M."/>
            <person name="Noguchi M."/>
            <person name="Tsuchikane K."/>
            <person name="Ohji S."/>
            <person name="Yamazoe A."/>
            <person name="Ichikawa N."/>
            <person name="Kimura A."/>
            <person name="Fujita N."/>
        </authorList>
    </citation>
    <scope>NUCLEOTIDE SEQUENCE [LARGE SCALE GENOMIC DNA]</scope>
    <source>
        <strain evidence="1 2">NBRC 106054</strain>
    </source>
</reference>
<evidence type="ECO:0000313" key="1">
    <source>
        <dbReference type="EMBL" id="GAO44742.1"/>
    </source>
</evidence>
<accession>A0A0E9N434</accession>
<evidence type="ECO:0000313" key="2">
    <source>
        <dbReference type="Proteomes" id="UP000033121"/>
    </source>
</evidence>
<sequence length="119" mass="13479">MQLWVRIRTYQLLFWSNDDGMKLVSPGLRLSIANIIILDYIFQLLSMMLSGSPVFWGAYGASWIEIDFKTTEESIGNPGKSNKPEPGLIVMRILFDLVGKPVQSLLDLKFTSPGTRDRL</sequence>
<name>A0A0E9N434_9BACT</name>
<gene>
    <name evidence="1" type="ORF">FPE01S_03_07810</name>
</gene>
<proteinExistence type="predicted"/>
<dbReference type="Proteomes" id="UP000033121">
    <property type="component" value="Unassembled WGS sequence"/>
</dbReference>
<dbReference type="AlphaFoldDB" id="A0A0E9N434"/>
<protein>
    <submittedName>
        <fullName evidence="1">Uncharacterized protein</fullName>
    </submittedName>
</protein>